<evidence type="ECO:0000259" key="16">
    <source>
        <dbReference type="PROSITE" id="PS50885"/>
    </source>
</evidence>
<evidence type="ECO:0000256" key="12">
    <source>
        <dbReference type="ARBA" id="ARBA00023012"/>
    </source>
</evidence>
<dbReference type="PROSITE" id="PS50885">
    <property type="entry name" value="HAMP"/>
    <property type="match status" value="1"/>
</dbReference>
<dbReference type="EC" id="2.7.13.3" evidence="3"/>
<reference evidence="17 18" key="1">
    <citation type="submission" date="2022-11" db="EMBL/GenBank/DDBJ databases">
        <title>Haliovirga abyssi gen. nov., sp. nov., a mesophilic fermentative bacterium isolated from the Iheya North hydrothermal field and the proposal of Haliovirgaceae fam. nov.</title>
        <authorList>
            <person name="Miyazaki U."/>
            <person name="Tame A."/>
            <person name="Miyazaki J."/>
            <person name="Takai K."/>
            <person name="Sawayama S."/>
            <person name="Kitajima M."/>
            <person name="Okamoto A."/>
            <person name="Nakagawa S."/>
        </authorList>
    </citation>
    <scope>NUCLEOTIDE SEQUENCE [LARGE SCALE GENOMIC DNA]</scope>
    <source>
        <strain evidence="17 18">IC12</strain>
    </source>
</reference>
<evidence type="ECO:0000256" key="5">
    <source>
        <dbReference type="ARBA" id="ARBA00022553"/>
    </source>
</evidence>
<dbReference type="InterPro" id="IPR036097">
    <property type="entry name" value="HisK_dim/P_sf"/>
</dbReference>
<dbReference type="InterPro" id="IPR005467">
    <property type="entry name" value="His_kinase_dom"/>
</dbReference>
<keyword evidence="9" id="KW-0418">Kinase</keyword>
<dbReference type="SMART" id="SM00304">
    <property type="entry name" value="HAMP"/>
    <property type="match status" value="1"/>
</dbReference>
<keyword evidence="11 14" id="KW-1133">Transmembrane helix</keyword>
<dbReference type="GO" id="GO:0000155">
    <property type="term" value="F:phosphorelay sensor kinase activity"/>
    <property type="evidence" value="ECO:0007669"/>
    <property type="project" value="InterPro"/>
</dbReference>
<dbReference type="CDD" id="cd00082">
    <property type="entry name" value="HisKA"/>
    <property type="match status" value="1"/>
</dbReference>
<comment type="subcellular location">
    <subcellularLocation>
        <location evidence="2">Cell membrane</location>
        <topology evidence="2">Multi-pass membrane protein</topology>
    </subcellularLocation>
</comment>
<keyword evidence="18" id="KW-1185">Reference proteome</keyword>
<evidence type="ECO:0000256" key="7">
    <source>
        <dbReference type="ARBA" id="ARBA00022692"/>
    </source>
</evidence>
<comment type="catalytic activity">
    <reaction evidence="1">
        <text>ATP + protein L-histidine = ADP + protein N-phospho-L-histidine.</text>
        <dbReference type="EC" id="2.7.13.3"/>
    </reaction>
</comment>
<protein>
    <recommendedName>
        <fullName evidence="3">histidine kinase</fullName>
        <ecNumber evidence="3">2.7.13.3</ecNumber>
    </recommendedName>
</protein>
<keyword evidence="8" id="KW-0547">Nucleotide-binding</keyword>
<dbReference type="AlphaFoldDB" id="A0AAU9DT29"/>
<gene>
    <name evidence="17" type="ORF">HLVA_08280</name>
</gene>
<evidence type="ECO:0000256" key="13">
    <source>
        <dbReference type="ARBA" id="ARBA00023136"/>
    </source>
</evidence>
<dbReference type="InterPro" id="IPR036890">
    <property type="entry name" value="HATPase_C_sf"/>
</dbReference>
<keyword evidence="10" id="KW-0067">ATP-binding</keyword>
<keyword evidence="7 14" id="KW-0812">Transmembrane</keyword>
<evidence type="ECO:0000256" key="6">
    <source>
        <dbReference type="ARBA" id="ARBA00022679"/>
    </source>
</evidence>
<keyword evidence="12" id="KW-0902">Two-component regulatory system</keyword>
<evidence type="ECO:0000256" key="4">
    <source>
        <dbReference type="ARBA" id="ARBA00022475"/>
    </source>
</evidence>
<feature type="transmembrane region" description="Helical" evidence="14">
    <location>
        <begin position="229"/>
        <end position="255"/>
    </location>
</feature>
<evidence type="ECO:0000256" key="9">
    <source>
        <dbReference type="ARBA" id="ARBA00022777"/>
    </source>
</evidence>
<dbReference type="KEGG" id="haby:HLVA_08280"/>
<feature type="domain" description="Histidine kinase" evidence="15">
    <location>
        <begin position="359"/>
        <end position="571"/>
    </location>
</feature>
<evidence type="ECO:0000256" key="8">
    <source>
        <dbReference type="ARBA" id="ARBA00022741"/>
    </source>
</evidence>
<dbReference type="Gene3D" id="3.30.565.10">
    <property type="entry name" value="Histidine kinase-like ATPase, C-terminal domain"/>
    <property type="match status" value="1"/>
</dbReference>
<evidence type="ECO:0000256" key="2">
    <source>
        <dbReference type="ARBA" id="ARBA00004651"/>
    </source>
</evidence>
<dbReference type="Gene3D" id="6.10.340.10">
    <property type="match status" value="1"/>
</dbReference>
<dbReference type="RefSeq" id="WP_307905191.1">
    <property type="nucleotide sequence ID" value="NZ_AP027059.1"/>
</dbReference>
<name>A0AAU9DT29_9FUSO</name>
<sequence>MKLYSKILLMLIILFIIPGFLIGLIYFNKTNNQYNNILVKEVINQSDEINFSIVKEYEFYKEKFQREMENMSISTVKNECDSIEKILGKGSDLKDEIIVLKDRIVFLYYINGYKLEKYITEFDYRKIFLRNSYEKYVVYSNNDLENIMLSDFYDKVSRKIYKDIGEKKYLEKVKRDNKKVIRNNILINNKNYSSVYFPLKYFGKTWGIGILYLEKKSFENFLDFFRKNAMLLAFIIIILGIIFTAFIYLIIAVPIKKIEGFTQKIIKGDINTEVKIKSNDELGSLANNINNMVKKLRDRIEAQKIIQRMISNEEIRKEYIDSIEKKNKKLKYLLEELKNTQAMLIEKGKMSTIAHISGEIAHELNSPLSTILTNAEMLKMDTDDKEILEKMEDIEIAVKTSKMIVDKFLKECKVESENYRVIKINNVFTEVLRMKSKINKDIEFGLRYIGRSTPNVYGEYGEIRSIIENLLENSIESIYKAKQTKEKIGKIKIFIIEKNEYIKIIVKDNGKGMTPEEYKEIFDLFYNIEKNESRMRLIVVKNILKHYSGEIKVKSKYDYGTMVKIKILKMKEEI</sequence>
<dbReference type="Gene3D" id="1.10.287.130">
    <property type="match status" value="1"/>
</dbReference>
<evidence type="ECO:0000313" key="18">
    <source>
        <dbReference type="Proteomes" id="UP001321582"/>
    </source>
</evidence>
<keyword evidence="6" id="KW-0808">Transferase</keyword>
<keyword evidence="5" id="KW-0597">Phosphoprotein</keyword>
<dbReference type="SUPFAM" id="SSF47384">
    <property type="entry name" value="Homodimeric domain of signal transducing histidine kinase"/>
    <property type="match status" value="1"/>
</dbReference>
<feature type="domain" description="HAMP" evidence="16">
    <location>
        <begin position="249"/>
        <end position="301"/>
    </location>
</feature>
<dbReference type="GO" id="GO:0005524">
    <property type="term" value="F:ATP binding"/>
    <property type="evidence" value="ECO:0007669"/>
    <property type="project" value="UniProtKB-KW"/>
</dbReference>
<evidence type="ECO:0000256" key="14">
    <source>
        <dbReference type="SAM" id="Phobius"/>
    </source>
</evidence>
<dbReference type="Proteomes" id="UP001321582">
    <property type="component" value="Chromosome"/>
</dbReference>
<feature type="transmembrane region" description="Helical" evidence="14">
    <location>
        <begin position="7"/>
        <end position="27"/>
    </location>
</feature>
<evidence type="ECO:0000256" key="1">
    <source>
        <dbReference type="ARBA" id="ARBA00000085"/>
    </source>
</evidence>
<dbReference type="PANTHER" id="PTHR45528:SF1">
    <property type="entry name" value="SENSOR HISTIDINE KINASE CPXA"/>
    <property type="match status" value="1"/>
</dbReference>
<evidence type="ECO:0000313" key="17">
    <source>
        <dbReference type="EMBL" id="BDU50259.1"/>
    </source>
</evidence>
<evidence type="ECO:0000256" key="10">
    <source>
        <dbReference type="ARBA" id="ARBA00022840"/>
    </source>
</evidence>
<dbReference type="Pfam" id="PF00672">
    <property type="entry name" value="HAMP"/>
    <property type="match status" value="1"/>
</dbReference>
<dbReference type="InterPro" id="IPR050398">
    <property type="entry name" value="HssS/ArlS-like"/>
</dbReference>
<dbReference type="GO" id="GO:0005886">
    <property type="term" value="C:plasma membrane"/>
    <property type="evidence" value="ECO:0007669"/>
    <property type="project" value="UniProtKB-SubCell"/>
</dbReference>
<dbReference type="SUPFAM" id="SSF158472">
    <property type="entry name" value="HAMP domain-like"/>
    <property type="match status" value="1"/>
</dbReference>
<dbReference type="InterPro" id="IPR003660">
    <property type="entry name" value="HAMP_dom"/>
</dbReference>
<evidence type="ECO:0000256" key="3">
    <source>
        <dbReference type="ARBA" id="ARBA00012438"/>
    </source>
</evidence>
<dbReference type="EMBL" id="AP027059">
    <property type="protein sequence ID" value="BDU50259.1"/>
    <property type="molecule type" value="Genomic_DNA"/>
</dbReference>
<dbReference type="InterPro" id="IPR003661">
    <property type="entry name" value="HisK_dim/P_dom"/>
</dbReference>
<evidence type="ECO:0000259" key="15">
    <source>
        <dbReference type="PROSITE" id="PS50109"/>
    </source>
</evidence>
<keyword evidence="13 14" id="KW-0472">Membrane</keyword>
<dbReference type="Pfam" id="PF02518">
    <property type="entry name" value="HATPase_c"/>
    <property type="match status" value="1"/>
</dbReference>
<dbReference type="PROSITE" id="PS50109">
    <property type="entry name" value="HIS_KIN"/>
    <property type="match status" value="1"/>
</dbReference>
<accession>A0AAU9DT29</accession>
<dbReference type="InterPro" id="IPR003594">
    <property type="entry name" value="HATPase_dom"/>
</dbReference>
<proteinExistence type="predicted"/>
<dbReference type="PANTHER" id="PTHR45528">
    <property type="entry name" value="SENSOR HISTIDINE KINASE CPXA"/>
    <property type="match status" value="1"/>
</dbReference>
<organism evidence="17 18">
    <name type="scientific">Haliovirga abyssi</name>
    <dbReference type="NCBI Taxonomy" id="2996794"/>
    <lineage>
        <taxon>Bacteria</taxon>
        <taxon>Fusobacteriati</taxon>
        <taxon>Fusobacteriota</taxon>
        <taxon>Fusobacteriia</taxon>
        <taxon>Fusobacteriales</taxon>
        <taxon>Haliovirgaceae</taxon>
        <taxon>Haliovirga</taxon>
    </lineage>
</organism>
<dbReference type="SUPFAM" id="SSF55874">
    <property type="entry name" value="ATPase domain of HSP90 chaperone/DNA topoisomerase II/histidine kinase"/>
    <property type="match status" value="1"/>
</dbReference>
<dbReference type="SMART" id="SM00387">
    <property type="entry name" value="HATPase_c"/>
    <property type="match status" value="1"/>
</dbReference>
<evidence type="ECO:0000256" key="11">
    <source>
        <dbReference type="ARBA" id="ARBA00022989"/>
    </source>
</evidence>
<dbReference type="CDD" id="cd06225">
    <property type="entry name" value="HAMP"/>
    <property type="match status" value="1"/>
</dbReference>
<keyword evidence="4" id="KW-1003">Cell membrane</keyword>